<dbReference type="GeneID" id="25730480"/>
<dbReference type="PANTHER" id="PTHR42833">
    <property type="entry name" value="URIDYLATE KINASE"/>
    <property type="match status" value="1"/>
</dbReference>
<dbReference type="GO" id="GO:0033862">
    <property type="term" value="F:UMP kinase activity"/>
    <property type="evidence" value="ECO:0007669"/>
    <property type="project" value="UniProtKB-EC"/>
</dbReference>
<keyword evidence="8" id="KW-0665">Pyrimidine biosynthesis</keyword>
<evidence type="ECO:0000259" key="10">
    <source>
        <dbReference type="Pfam" id="PF00696"/>
    </source>
</evidence>
<comment type="pathway">
    <text evidence="1">Pyrimidine metabolism; CTP biosynthesis via de novo pathway; UDP from UMP (UMPK route): step 1/1.</text>
</comment>
<dbReference type="RefSeq" id="XP_013893927.1">
    <property type="nucleotide sequence ID" value="XM_014038473.1"/>
</dbReference>
<evidence type="ECO:0000256" key="5">
    <source>
        <dbReference type="ARBA" id="ARBA00022741"/>
    </source>
</evidence>
<dbReference type="SUPFAM" id="SSF53633">
    <property type="entry name" value="Carbamate kinase-like"/>
    <property type="match status" value="1"/>
</dbReference>
<dbReference type="EMBL" id="KK103816">
    <property type="protein sequence ID" value="KIY94907.1"/>
    <property type="molecule type" value="Genomic_DNA"/>
</dbReference>
<comment type="similarity">
    <text evidence="2">Belongs to the UMP kinase family.</text>
</comment>
<keyword evidence="5" id="KW-0547">Nucleotide-binding</keyword>
<organism evidence="11 12">
    <name type="scientific">Monoraphidium neglectum</name>
    <dbReference type="NCBI Taxonomy" id="145388"/>
    <lineage>
        <taxon>Eukaryota</taxon>
        <taxon>Viridiplantae</taxon>
        <taxon>Chlorophyta</taxon>
        <taxon>core chlorophytes</taxon>
        <taxon>Chlorophyceae</taxon>
        <taxon>CS clade</taxon>
        <taxon>Sphaeropleales</taxon>
        <taxon>Selenastraceae</taxon>
        <taxon>Monoraphidium</taxon>
    </lineage>
</organism>
<evidence type="ECO:0000256" key="3">
    <source>
        <dbReference type="ARBA" id="ARBA00012899"/>
    </source>
</evidence>
<sequence length="161" mass="17165">MYDALRRQKLGGDGAADGEVTTPKYKRVMLKVSGEALAGSRGFGLDPAVLELIAREISEAHAMGVQVACTIGGGNYWRGADAWDGIERATADYVGMLATVMNALSLQAALEKLGVPTRVQTAIEMKEVAEPYIRRRAIRQLETGHGQAARAAGAGRRRPAV</sequence>
<dbReference type="OrthoDB" id="409889at2759"/>
<gene>
    <name evidence="11" type="ORF">MNEG_13056</name>
</gene>
<dbReference type="GO" id="GO:0006225">
    <property type="term" value="P:UDP biosynthetic process"/>
    <property type="evidence" value="ECO:0007669"/>
    <property type="project" value="TreeGrafter"/>
</dbReference>
<dbReference type="AlphaFoldDB" id="A0A0D2J4P4"/>
<keyword evidence="4 11" id="KW-0808">Transferase</keyword>
<dbReference type="EC" id="2.7.4.22" evidence="3"/>
<dbReference type="Proteomes" id="UP000054498">
    <property type="component" value="Unassembled WGS sequence"/>
</dbReference>
<dbReference type="GO" id="GO:0005524">
    <property type="term" value="F:ATP binding"/>
    <property type="evidence" value="ECO:0007669"/>
    <property type="project" value="UniProtKB-KW"/>
</dbReference>
<evidence type="ECO:0000256" key="1">
    <source>
        <dbReference type="ARBA" id="ARBA00004791"/>
    </source>
</evidence>
<evidence type="ECO:0000256" key="8">
    <source>
        <dbReference type="ARBA" id="ARBA00022975"/>
    </source>
</evidence>
<accession>A0A0D2J4P4</accession>
<dbReference type="PANTHER" id="PTHR42833:SF4">
    <property type="entry name" value="URIDYLATE KINASE PUMPKIN, CHLOROPLASTIC"/>
    <property type="match status" value="1"/>
</dbReference>
<evidence type="ECO:0000313" key="11">
    <source>
        <dbReference type="EMBL" id="KIY94907.1"/>
    </source>
</evidence>
<evidence type="ECO:0000256" key="6">
    <source>
        <dbReference type="ARBA" id="ARBA00022777"/>
    </source>
</evidence>
<evidence type="ECO:0000256" key="9">
    <source>
        <dbReference type="ARBA" id="ARBA00032092"/>
    </source>
</evidence>
<dbReference type="InterPro" id="IPR001048">
    <property type="entry name" value="Asp/Glu/Uridylate_kinase"/>
</dbReference>
<protein>
    <recommendedName>
        <fullName evidence="3">UMP kinase</fullName>
        <ecNumber evidence="3">2.7.4.22</ecNumber>
    </recommendedName>
    <alternativeName>
        <fullName evidence="9">Uridine monophosphate kinase</fullName>
    </alternativeName>
</protein>
<keyword evidence="6 11" id="KW-0418">Kinase</keyword>
<evidence type="ECO:0000256" key="7">
    <source>
        <dbReference type="ARBA" id="ARBA00022840"/>
    </source>
</evidence>
<dbReference type="KEGG" id="mng:MNEG_13056"/>
<keyword evidence="7" id="KW-0067">ATP-binding</keyword>
<evidence type="ECO:0000256" key="2">
    <source>
        <dbReference type="ARBA" id="ARBA00007614"/>
    </source>
</evidence>
<reference evidence="11 12" key="1">
    <citation type="journal article" date="2013" name="BMC Genomics">
        <title>Reconstruction of the lipid metabolism for the microalga Monoraphidium neglectum from its genome sequence reveals characteristics suitable for biofuel production.</title>
        <authorList>
            <person name="Bogen C."/>
            <person name="Al-Dilaimi A."/>
            <person name="Albersmeier A."/>
            <person name="Wichmann J."/>
            <person name="Grundmann M."/>
            <person name="Rupp O."/>
            <person name="Lauersen K.J."/>
            <person name="Blifernez-Klassen O."/>
            <person name="Kalinowski J."/>
            <person name="Goesmann A."/>
            <person name="Mussgnug J.H."/>
            <person name="Kruse O."/>
        </authorList>
    </citation>
    <scope>NUCLEOTIDE SEQUENCE [LARGE SCALE GENOMIC DNA]</scope>
    <source>
        <strain evidence="11 12">SAG 48.87</strain>
    </source>
</reference>
<feature type="domain" description="Aspartate/glutamate/uridylate kinase" evidence="10">
    <location>
        <begin position="26"/>
        <end position="127"/>
    </location>
</feature>
<keyword evidence="12" id="KW-1185">Reference proteome</keyword>
<evidence type="ECO:0000313" key="12">
    <source>
        <dbReference type="Proteomes" id="UP000054498"/>
    </source>
</evidence>
<name>A0A0D2J4P4_9CHLO</name>
<dbReference type="Pfam" id="PF00696">
    <property type="entry name" value="AA_kinase"/>
    <property type="match status" value="1"/>
</dbReference>
<proteinExistence type="inferred from homology"/>
<dbReference type="Gene3D" id="3.40.1160.10">
    <property type="entry name" value="Acetylglutamate kinase-like"/>
    <property type="match status" value="1"/>
</dbReference>
<evidence type="ECO:0000256" key="4">
    <source>
        <dbReference type="ARBA" id="ARBA00022679"/>
    </source>
</evidence>
<dbReference type="STRING" id="145388.A0A0D2J4P4"/>
<dbReference type="InterPro" id="IPR036393">
    <property type="entry name" value="AceGlu_kinase-like_sf"/>
</dbReference>